<evidence type="ECO:0000256" key="9">
    <source>
        <dbReference type="ARBA" id="ARBA00023163"/>
    </source>
</evidence>
<comment type="subcellular location">
    <subcellularLocation>
        <location evidence="1">Nucleus</location>
    </subcellularLocation>
</comment>
<keyword evidence="8" id="KW-0238">DNA-binding</keyword>
<feature type="domain" description="C2H2-type" evidence="13">
    <location>
        <begin position="853"/>
        <end position="880"/>
    </location>
</feature>
<feature type="compositionally biased region" description="Basic and acidic residues" evidence="12">
    <location>
        <begin position="594"/>
        <end position="608"/>
    </location>
</feature>
<evidence type="ECO:0000256" key="2">
    <source>
        <dbReference type="ARBA" id="ARBA00006991"/>
    </source>
</evidence>
<feature type="domain" description="C2H2-type" evidence="13">
    <location>
        <begin position="1407"/>
        <end position="1429"/>
    </location>
</feature>
<organism evidence="14 15">
    <name type="scientific">Penaeus vannamei</name>
    <name type="common">Whiteleg shrimp</name>
    <name type="synonym">Litopenaeus vannamei</name>
    <dbReference type="NCBI Taxonomy" id="6689"/>
    <lineage>
        <taxon>Eukaryota</taxon>
        <taxon>Metazoa</taxon>
        <taxon>Ecdysozoa</taxon>
        <taxon>Arthropoda</taxon>
        <taxon>Crustacea</taxon>
        <taxon>Multicrustacea</taxon>
        <taxon>Malacostraca</taxon>
        <taxon>Eumalacostraca</taxon>
        <taxon>Eucarida</taxon>
        <taxon>Decapoda</taxon>
        <taxon>Dendrobranchiata</taxon>
        <taxon>Penaeoidea</taxon>
        <taxon>Penaeidae</taxon>
        <taxon>Penaeus</taxon>
    </lineage>
</organism>
<comment type="similarity">
    <text evidence="2">Belongs to the krueppel C2H2-type zinc-finger protein family.</text>
</comment>
<dbReference type="SMART" id="SM00355">
    <property type="entry name" value="ZnF_C2H2"/>
    <property type="match status" value="24"/>
</dbReference>
<keyword evidence="3" id="KW-0479">Metal-binding</keyword>
<feature type="domain" description="C2H2-type" evidence="13">
    <location>
        <begin position="1155"/>
        <end position="1183"/>
    </location>
</feature>
<sequence length="1883" mass="209590">IDGITTHHLVDTGGGGGEMGVVGEMTGDDEGLKVTSVMAHDGGHSLDHASLQDEVRYVTVDESGQAVTIMYPHVNFVEFPGVHGELSLDQGALGGDAGMVLQQDFSGDGPITVVTSDDTGEQLALLDQGHEHSAVAMGGSEGTQAITYLTATDDGPDGSPSAILGEQLIQIPASDQSGSTHTITVPLSFLNDGSGVSILQGLSHLQLPFVGEAGGDSITLSSPMDTDHMASVGSADVTQSQVLSELQSSAVTPTTTQPSVHGQAHGLPTPSHLGIQTSSSKVPLTSSAKPVVVKTNSQSSNKHGSHQPRKLIGSGPTAISAQGVVQKIGNRLVTVLPRPEDLKKLQDSKSLVFSVKGSGDFGQDAHGLKSPRARRVPVPVRPHQRYGRRGRGVGRGRPSSISRIEMKEQGTLTSPTKTVSLLKKDIQEDSILLAETSMDQHLDGCIKLEDTSNEGIVLDMTLPGGSPASAVLVKGPPEDEEFILPDVIVPHIPVTTRRGRRKKRGRGRPRGTYVISSTGRRPGRPRKVETLMEGPHGARMIHTGPDTRLEGDLGDQDTDLQPEGHSIELAGVEGSDGLQEIRVLEMGAMKEEPLDVEIKREEDVDPNKRKLPPRRRGARYEKMMQALKRPEYDDDDDFSMGEEEDISPDYLTYRRPAPAPRPRGTSGPGKRGRPRKHWPVPEGIVKVEPEPTDPQQLITSDLEGTQLDEVTPGDLMSSMVVKSANLMGAEKHNLLITFQKPETGEMVITMLPPPPTALEENDVVSVDGHKCEACGEVIPFKRDYIRHLRQKHNLRPFECDQCGKTCTSHVALEAHHKMHGLERPHRCDHCGKGFVDPSHLKTHVLTHTGERPHRCQHCPKTFAQASQLKKHLAIHEEAHQYRCSVCSRTFAHRDTLYTHMKTHTSNRPFICDICSLGFVTSSGLNRHRKVHKRSSDPVGGLEDELKCSVCQANFTFKRTLTKHMSTVHGDRVMVKEEDEAEVKPFQNENSIVEQLQEQLNEGYAPKTSELYDEPKQSETLESKFPTNPFKCGICEESFTDVDVLCDHYTNCHTGEQEVYCDVCSVGCATEQQLEQHKQLHLVEEQQSIIHTMPTEEFPYVCQICGKNFKKHQEWVRHHRVHTQEKNYKCDLCNASFPLKSALDKHVLVHTGERPFKCDICLKSFRQSAALVRHKLWTHRLKNQNKCEICGKTFFTPALLMYHLDSHGDAGQRVKSRLAEVPEGEEQQLLDQNMGQGVEGMEDIRMEDNVRHSCEHCGKNFPSYVALLTHKLSHKLSASYKCDVCHRTFREKRYLQKHKLTHKGVKSWKCDICKKAFATKLTLIRHSHVHLREALRPGPELPFIPEEGEEGSETMGGSTLPSVLKCDECGIDFAHKSHFVRHKLLHSGTPLLNSLNQHMRDHIREEMFKCDMCSHKFRREHHLAKHRQIHHLRPQYSNTGMGLEADGNVEAHLYMCEICGRVFDKKKYLYTHHNVHSRQRNFPCNVCGKQLASRLALKNHNLIHTGQMPFKCPLCDKEFRSSSNQKRMMMMNPGVEGVTSTDNSHHLYVFETVGEVGEAMDSTQQLLVDNNQQQFLVDGSQPLLVFPETANTPYSELAEAPDPEPEQPDPEHQPQPEYLTKHKYRHREVKPHACDVCGKRFAQKFEVAVHKIKHTGERRFQCDVCCKPFRSKVNLLNHKMRHTGEYPFLCSVCRKGFSTQLQLERHVTLHTGSHPYKCSICQRGYTQRINLVKHLAKTHDIVDASQIEAMNSMENAEAVENMEGMETMEGVEEMDGSMLSGVQEAGMDGTGHQAGVEETEHVAIAMDPDLLRADVPQAAYSVVEVHPEGLKEYLLAGPQVVSTHDMDPKLLQSILQQVRAAPDDSHITTIADSQAVVHVTAMDE</sequence>
<feature type="region of interest" description="Disordered" evidence="12">
    <location>
        <begin position="496"/>
        <end position="528"/>
    </location>
</feature>
<evidence type="ECO:0000256" key="1">
    <source>
        <dbReference type="ARBA" id="ARBA00004123"/>
    </source>
</evidence>
<dbReference type="GO" id="GO:0008270">
    <property type="term" value="F:zinc ion binding"/>
    <property type="evidence" value="ECO:0007669"/>
    <property type="project" value="UniProtKB-KW"/>
</dbReference>
<reference evidence="14 15" key="1">
    <citation type="submission" date="2018-04" db="EMBL/GenBank/DDBJ databases">
        <authorList>
            <person name="Zhang X."/>
            <person name="Yuan J."/>
            <person name="Li F."/>
            <person name="Xiang J."/>
        </authorList>
    </citation>
    <scope>NUCLEOTIDE SEQUENCE [LARGE SCALE GENOMIC DNA]</scope>
    <source>
        <tissue evidence="14">Muscle</tissue>
    </source>
</reference>
<feature type="domain" description="C2H2-type" evidence="13">
    <location>
        <begin position="1099"/>
        <end position="1126"/>
    </location>
</feature>
<dbReference type="GO" id="GO:0005634">
    <property type="term" value="C:nucleus"/>
    <property type="evidence" value="ECO:0007669"/>
    <property type="project" value="UniProtKB-SubCell"/>
</dbReference>
<feature type="compositionally biased region" description="Acidic residues" evidence="12">
    <location>
        <begin position="632"/>
        <end position="647"/>
    </location>
</feature>
<feature type="region of interest" description="Disordered" evidence="12">
    <location>
        <begin position="249"/>
        <end position="315"/>
    </location>
</feature>
<feature type="domain" description="C2H2-type" evidence="13">
    <location>
        <begin position="797"/>
        <end position="824"/>
    </location>
</feature>
<feature type="domain" description="C2H2-type" evidence="13">
    <location>
        <begin position="1029"/>
        <end position="1057"/>
    </location>
</feature>
<evidence type="ECO:0000256" key="5">
    <source>
        <dbReference type="ARBA" id="ARBA00022771"/>
    </source>
</evidence>
<feature type="domain" description="C2H2-type" evidence="13">
    <location>
        <begin position="1453"/>
        <end position="1480"/>
    </location>
</feature>
<feature type="domain" description="C2H2-type" evidence="13">
    <location>
        <begin position="1363"/>
        <end position="1390"/>
    </location>
</feature>
<evidence type="ECO:0000313" key="14">
    <source>
        <dbReference type="EMBL" id="ROT74419.1"/>
    </source>
</evidence>
<feature type="domain" description="C2H2-type" evidence="13">
    <location>
        <begin position="1687"/>
        <end position="1714"/>
    </location>
</feature>
<dbReference type="InterPro" id="IPR036236">
    <property type="entry name" value="Znf_C2H2_sf"/>
</dbReference>
<gene>
    <name evidence="14" type="ORF">C7M84_007063</name>
</gene>
<keyword evidence="15" id="KW-1185">Reference proteome</keyword>
<feature type="compositionally biased region" description="Basic residues" evidence="12">
    <location>
        <begin position="497"/>
        <end position="509"/>
    </location>
</feature>
<evidence type="ECO:0000313" key="15">
    <source>
        <dbReference type="Proteomes" id="UP000283509"/>
    </source>
</evidence>
<evidence type="ECO:0000256" key="12">
    <source>
        <dbReference type="SAM" id="MobiDB-lite"/>
    </source>
</evidence>
<name>A0A423TD75_PENVA</name>
<protein>
    <submittedName>
        <fullName evidence="14">Zinc finger protein 91-like</fullName>
    </submittedName>
</protein>
<keyword evidence="10" id="KW-0539">Nucleus</keyword>
<dbReference type="PROSITE" id="PS50157">
    <property type="entry name" value="ZINC_FINGER_C2H2_2"/>
    <property type="match status" value="22"/>
</dbReference>
<reference evidence="14 15" key="2">
    <citation type="submission" date="2019-01" db="EMBL/GenBank/DDBJ databases">
        <title>The decoding of complex shrimp genome reveals the adaptation for benthos swimmer, frequently molting mechanism and breeding impact on genome.</title>
        <authorList>
            <person name="Sun Y."/>
            <person name="Gao Y."/>
            <person name="Yu Y."/>
        </authorList>
    </citation>
    <scope>NUCLEOTIDE SEQUENCE [LARGE SCALE GENOMIC DNA]</scope>
    <source>
        <tissue evidence="14">Muscle</tissue>
    </source>
</reference>
<feature type="region of interest" description="Disordered" evidence="12">
    <location>
        <begin position="1594"/>
        <end position="1615"/>
    </location>
</feature>
<feature type="domain" description="C2H2-type" evidence="13">
    <location>
        <begin position="1127"/>
        <end position="1154"/>
    </location>
</feature>
<feature type="compositionally biased region" description="Acidic residues" evidence="12">
    <location>
        <begin position="1598"/>
        <end position="1607"/>
    </location>
</feature>
<dbReference type="EMBL" id="QCYY01001899">
    <property type="protein sequence ID" value="ROT74419.1"/>
    <property type="molecule type" value="Genomic_DNA"/>
</dbReference>
<dbReference type="PANTHER" id="PTHR47772">
    <property type="entry name" value="ZINC FINGER PROTEIN 200"/>
    <property type="match status" value="1"/>
</dbReference>
<dbReference type="InterPro" id="IPR050636">
    <property type="entry name" value="C2H2-ZF_domain-containing"/>
</dbReference>
<feature type="region of interest" description="Disordered" evidence="12">
    <location>
        <begin position="594"/>
        <end position="677"/>
    </location>
</feature>
<keyword evidence="5 11" id="KW-0863">Zinc-finger</keyword>
<evidence type="ECO:0000256" key="6">
    <source>
        <dbReference type="ARBA" id="ARBA00022833"/>
    </source>
</evidence>
<dbReference type="InterPro" id="IPR013087">
    <property type="entry name" value="Znf_C2H2_type"/>
</dbReference>
<dbReference type="Pfam" id="PF00096">
    <property type="entry name" value="zf-C2H2"/>
    <property type="match status" value="12"/>
</dbReference>
<comment type="caution">
    <text evidence="14">The sequence shown here is derived from an EMBL/GenBank/DDBJ whole genome shotgun (WGS) entry which is preliminary data.</text>
</comment>
<dbReference type="PROSITE" id="PS00028">
    <property type="entry name" value="ZINC_FINGER_C2H2_1"/>
    <property type="match status" value="22"/>
</dbReference>
<dbReference type="PANTHER" id="PTHR47772:SF4">
    <property type="entry name" value="ZFP64 ZINC FINGER PROTEIN"/>
    <property type="match status" value="1"/>
</dbReference>
<evidence type="ECO:0000256" key="8">
    <source>
        <dbReference type="ARBA" id="ARBA00023125"/>
    </source>
</evidence>
<dbReference type="SUPFAM" id="SSF57667">
    <property type="entry name" value="beta-beta-alpha zinc fingers"/>
    <property type="match status" value="12"/>
</dbReference>
<keyword evidence="4" id="KW-0677">Repeat</keyword>
<accession>A0A423TD75</accession>
<evidence type="ECO:0000256" key="4">
    <source>
        <dbReference type="ARBA" id="ARBA00022737"/>
    </source>
</evidence>
<feature type="compositionally biased region" description="Polar residues" evidence="12">
    <location>
        <begin position="274"/>
        <end position="302"/>
    </location>
</feature>
<dbReference type="Pfam" id="PF12874">
    <property type="entry name" value="zf-met"/>
    <property type="match status" value="1"/>
</dbReference>
<feature type="compositionally biased region" description="Polar residues" evidence="12">
    <location>
        <begin position="249"/>
        <end position="260"/>
    </location>
</feature>
<dbReference type="Proteomes" id="UP000283509">
    <property type="component" value="Unassembled WGS sequence"/>
</dbReference>
<keyword evidence="7" id="KW-0805">Transcription regulation</keyword>
<keyword evidence="9" id="KW-0804">Transcription</keyword>
<feature type="domain" description="C2H2-type" evidence="13">
    <location>
        <begin position="881"/>
        <end position="908"/>
    </location>
</feature>
<evidence type="ECO:0000256" key="10">
    <source>
        <dbReference type="ARBA" id="ARBA00023242"/>
    </source>
</evidence>
<evidence type="ECO:0000256" key="11">
    <source>
        <dbReference type="PROSITE-ProRule" id="PRU00042"/>
    </source>
</evidence>
<keyword evidence="6" id="KW-0862">Zinc</keyword>
<feature type="domain" description="C2H2-type" evidence="13">
    <location>
        <begin position="909"/>
        <end position="936"/>
    </location>
</feature>
<dbReference type="SMART" id="SM00384">
    <property type="entry name" value="AT_hook"/>
    <property type="match status" value="3"/>
</dbReference>
<dbReference type="Pfam" id="PF13912">
    <property type="entry name" value="zf-C2H2_6"/>
    <property type="match status" value="1"/>
</dbReference>
<feature type="domain" description="C2H2-type" evidence="13">
    <location>
        <begin position="1715"/>
        <end position="1738"/>
    </location>
</feature>
<dbReference type="FunFam" id="3.30.160.60:FF:000446">
    <property type="entry name" value="Zinc finger protein"/>
    <property type="match status" value="1"/>
</dbReference>
<evidence type="ECO:0000256" key="7">
    <source>
        <dbReference type="ARBA" id="ARBA00023015"/>
    </source>
</evidence>
<dbReference type="GO" id="GO:0003677">
    <property type="term" value="F:DNA binding"/>
    <property type="evidence" value="ECO:0007669"/>
    <property type="project" value="UniProtKB-KW"/>
</dbReference>
<evidence type="ECO:0000259" key="13">
    <source>
        <dbReference type="PROSITE" id="PS50157"/>
    </source>
</evidence>
<dbReference type="FunFam" id="3.30.160.60:FF:000188">
    <property type="entry name" value="Zinc finger protein 787"/>
    <property type="match status" value="1"/>
</dbReference>
<feature type="domain" description="C2H2-type" evidence="13">
    <location>
        <begin position="825"/>
        <end position="852"/>
    </location>
</feature>
<feature type="domain" description="C2H2-type" evidence="13">
    <location>
        <begin position="1279"/>
        <end position="1306"/>
    </location>
</feature>
<dbReference type="Gene3D" id="3.30.160.60">
    <property type="entry name" value="Classic Zinc Finger"/>
    <property type="match status" value="19"/>
</dbReference>
<feature type="domain" description="C2H2-type" evidence="13">
    <location>
        <begin position="1307"/>
        <end position="1334"/>
    </location>
</feature>
<feature type="domain" description="C2H2-type" evidence="13">
    <location>
        <begin position="1251"/>
        <end position="1273"/>
    </location>
</feature>
<evidence type="ECO:0000256" key="3">
    <source>
        <dbReference type="ARBA" id="ARBA00022723"/>
    </source>
</evidence>
<proteinExistence type="inferred from homology"/>
<feature type="non-terminal residue" evidence="14">
    <location>
        <position position="1"/>
    </location>
</feature>
<dbReference type="OrthoDB" id="8300205at2759"/>
<dbReference type="FunFam" id="3.30.160.60:FF:001049">
    <property type="entry name" value="zinc finger protein 319"/>
    <property type="match status" value="1"/>
</dbReference>
<feature type="domain" description="C2H2-type" evidence="13">
    <location>
        <begin position="945"/>
        <end position="968"/>
    </location>
</feature>
<feature type="domain" description="C2H2-type" evidence="13">
    <location>
        <begin position="1481"/>
        <end position="1508"/>
    </location>
</feature>
<feature type="domain" description="C2H2-type" evidence="13">
    <location>
        <begin position="1659"/>
        <end position="1686"/>
    </location>
</feature>
<dbReference type="FunFam" id="3.30.160.60:FF:000100">
    <property type="entry name" value="Zinc finger 45-like"/>
    <property type="match status" value="1"/>
</dbReference>
<feature type="domain" description="C2H2-type" evidence="13">
    <location>
        <begin position="1631"/>
        <end position="1658"/>
    </location>
</feature>
<feature type="domain" description="C2H2-type" evidence="13">
    <location>
        <begin position="1184"/>
        <end position="1206"/>
    </location>
</feature>
<dbReference type="FunFam" id="3.30.160.60:FF:000671">
    <property type="entry name" value="Zinc finger protein 26"/>
    <property type="match status" value="1"/>
</dbReference>
<dbReference type="InterPro" id="IPR017956">
    <property type="entry name" value="AT_hook_DNA-bd_motif"/>
</dbReference>